<keyword evidence="5 6" id="KW-0472">Membrane</keyword>
<evidence type="ECO:0000313" key="7">
    <source>
        <dbReference type="EMBL" id="SES39654.1"/>
    </source>
</evidence>
<dbReference type="Proteomes" id="UP000198885">
    <property type="component" value="Unassembled WGS sequence"/>
</dbReference>
<keyword evidence="4 6" id="KW-1133">Transmembrane helix</keyword>
<evidence type="ECO:0000256" key="1">
    <source>
        <dbReference type="ARBA" id="ARBA00004651"/>
    </source>
</evidence>
<organism evidence="7 8">
    <name type="scientific">Tranquillimonas rosea</name>
    <dbReference type="NCBI Taxonomy" id="641238"/>
    <lineage>
        <taxon>Bacteria</taxon>
        <taxon>Pseudomonadati</taxon>
        <taxon>Pseudomonadota</taxon>
        <taxon>Alphaproteobacteria</taxon>
        <taxon>Rhodobacterales</taxon>
        <taxon>Roseobacteraceae</taxon>
        <taxon>Tranquillimonas</taxon>
    </lineage>
</organism>
<evidence type="ECO:0000256" key="6">
    <source>
        <dbReference type="SAM" id="Phobius"/>
    </source>
</evidence>
<feature type="transmembrane region" description="Helical" evidence="6">
    <location>
        <begin position="305"/>
        <end position="326"/>
    </location>
</feature>
<dbReference type="Pfam" id="PF09678">
    <property type="entry name" value="Caa3_CtaG"/>
    <property type="match status" value="1"/>
</dbReference>
<dbReference type="OrthoDB" id="259025at2"/>
<dbReference type="EMBL" id="FOGU01000016">
    <property type="protein sequence ID" value="SES39654.1"/>
    <property type="molecule type" value="Genomic_DNA"/>
</dbReference>
<comment type="subcellular location">
    <subcellularLocation>
        <location evidence="1">Cell membrane</location>
        <topology evidence="1">Multi-pass membrane protein</topology>
    </subcellularLocation>
</comment>
<dbReference type="GO" id="GO:0005886">
    <property type="term" value="C:plasma membrane"/>
    <property type="evidence" value="ECO:0007669"/>
    <property type="project" value="UniProtKB-SubCell"/>
</dbReference>
<feature type="transmembrane region" description="Helical" evidence="6">
    <location>
        <begin position="12"/>
        <end position="34"/>
    </location>
</feature>
<evidence type="ECO:0000256" key="4">
    <source>
        <dbReference type="ARBA" id="ARBA00022989"/>
    </source>
</evidence>
<evidence type="ECO:0000256" key="2">
    <source>
        <dbReference type="ARBA" id="ARBA00022475"/>
    </source>
</evidence>
<protein>
    <submittedName>
        <fullName evidence="7">Cytochrome c oxidase assembly factor CtaG</fullName>
    </submittedName>
</protein>
<name>A0A1H9X0M1_9RHOB</name>
<reference evidence="7 8" key="1">
    <citation type="submission" date="2016-10" db="EMBL/GenBank/DDBJ databases">
        <authorList>
            <person name="de Groot N.N."/>
        </authorList>
    </citation>
    <scope>NUCLEOTIDE SEQUENCE [LARGE SCALE GENOMIC DNA]</scope>
    <source>
        <strain evidence="7 8">DSM 23042</strain>
    </source>
</reference>
<feature type="transmembrane region" description="Helical" evidence="6">
    <location>
        <begin position="86"/>
        <end position="106"/>
    </location>
</feature>
<sequence>MTNMLSFDPLGAQLSPVSLLVIAALAGLYMRGLARPRRLRPQPAPWQAGLFFAGLGCLLLAFNAPLSPLGHSLFSVHQINHLLVRLLGPLLIVVAQPWGVWTAGVPRNLRQQIAALSRQPLVRALRSPWSAAALLVAALYVWQVPVVFGLAQRVPSVELAAHLGMAAAGLWFFTLLLDPRDPPEGMRRGARLLCGIVVIVSNILLGSLMTLKEVVLYGATDPGAGFTPLTDETIGGYTIWVPSSMVMIVAIVLVFNGWNRAEERRWNARHTLMQQSNSAALEFPETAQELRLKVTRPNRDLGRTLAVAALSMFVVVMVTAITVASLG</sequence>
<feature type="transmembrane region" description="Helical" evidence="6">
    <location>
        <begin position="127"/>
        <end position="147"/>
    </location>
</feature>
<feature type="transmembrane region" description="Helical" evidence="6">
    <location>
        <begin position="159"/>
        <end position="177"/>
    </location>
</feature>
<evidence type="ECO:0000256" key="3">
    <source>
        <dbReference type="ARBA" id="ARBA00022692"/>
    </source>
</evidence>
<evidence type="ECO:0000256" key="5">
    <source>
        <dbReference type="ARBA" id="ARBA00023136"/>
    </source>
</evidence>
<keyword evidence="2" id="KW-1003">Cell membrane</keyword>
<feature type="transmembrane region" description="Helical" evidence="6">
    <location>
        <begin position="237"/>
        <end position="258"/>
    </location>
</feature>
<feature type="transmembrane region" description="Helical" evidence="6">
    <location>
        <begin position="46"/>
        <end position="66"/>
    </location>
</feature>
<dbReference type="RefSeq" id="WP_092696144.1">
    <property type="nucleotide sequence ID" value="NZ_FOGU01000016.1"/>
</dbReference>
<keyword evidence="8" id="KW-1185">Reference proteome</keyword>
<accession>A0A1H9X0M1</accession>
<keyword evidence="3 6" id="KW-0812">Transmembrane</keyword>
<proteinExistence type="predicted"/>
<dbReference type="AlphaFoldDB" id="A0A1H9X0M1"/>
<dbReference type="STRING" id="641238.SAMN04490244_11612"/>
<dbReference type="InterPro" id="IPR019108">
    <property type="entry name" value="Caa3_assmbl_CtaG-rel"/>
</dbReference>
<feature type="transmembrane region" description="Helical" evidence="6">
    <location>
        <begin position="189"/>
        <end position="211"/>
    </location>
</feature>
<evidence type="ECO:0000313" key="8">
    <source>
        <dbReference type="Proteomes" id="UP000198885"/>
    </source>
</evidence>
<gene>
    <name evidence="7" type="ORF">SAMN04490244_11612</name>
</gene>